<evidence type="ECO:0000259" key="7">
    <source>
        <dbReference type="PROSITE" id="PS51379"/>
    </source>
</evidence>
<dbReference type="SUPFAM" id="SSF82199">
    <property type="entry name" value="SET domain"/>
    <property type="match status" value="1"/>
</dbReference>
<gene>
    <name evidence="8" type="ORF">WHR41_04017</name>
</gene>
<name>A0AB34KS24_9PEZI</name>
<accession>A0AB34KS24</accession>
<dbReference type="PROSITE" id="PS51379">
    <property type="entry name" value="4FE4S_FER_2"/>
    <property type="match status" value="1"/>
</dbReference>
<keyword evidence="9" id="KW-1185">Reference proteome</keyword>
<evidence type="ECO:0000256" key="4">
    <source>
        <dbReference type="PROSITE-ProRule" id="PRU00134"/>
    </source>
</evidence>
<dbReference type="SMART" id="SM00317">
    <property type="entry name" value="SET"/>
    <property type="match status" value="1"/>
</dbReference>
<dbReference type="GeneID" id="96005461"/>
<dbReference type="SUPFAM" id="SSF144232">
    <property type="entry name" value="HIT/MYND zinc finger-like"/>
    <property type="match status" value="1"/>
</dbReference>
<dbReference type="InterPro" id="IPR050869">
    <property type="entry name" value="H3K4_H4K5_MeTrfase"/>
</dbReference>
<reference evidence="8 9" key="1">
    <citation type="journal article" date="2020" name="Microbiol. Resour. Announc.">
        <title>Draft Genome Sequence of a Cladosporium Species Isolated from the Mesophotic Ascidian Didemnum maculosum.</title>
        <authorList>
            <person name="Gioti A."/>
            <person name="Siaperas R."/>
            <person name="Nikolaivits E."/>
            <person name="Le Goff G."/>
            <person name="Ouazzani J."/>
            <person name="Kotoulas G."/>
            <person name="Topakas E."/>
        </authorList>
    </citation>
    <scope>NUCLEOTIDE SEQUENCE [LARGE SCALE GENOMIC DNA]</scope>
    <source>
        <strain evidence="8 9">TM138-S3</strain>
    </source>
</reference>
<dbReference type="PANTHER" id="PTHR12197">
    <property type="entry name" value="HISTONE-LYSINE N-METHYLTRANSFERASE SMYD"/>
    <property type="match status" value="1"/>
</dbReference>
<dbReference type="Pfam" id="PF01753">
    <property type="entry name" value="zf-MYND"/>
    <property type="match status" value="1"/>
</dbReference>
<dbReference type="InterPro" id="IPR017896">
    <property type="entry name" value="4Fe4S_Fe-S-bd"/>
</dbReference>
<comment type="caution">
    <text evidence="8">The sequence shown here is derived from an EMBL/GenBank/DDBJ whole genome shotgun (WGS) entry which is preliminary data.</text>
</comment>
<feature type="domain" description="4Fe-4S ferredoxin-type" evidence="7">
    <location>
        <begin position="71"/>
        <end position="103"/>
    </location>
</feature>
<keyword evidence="2 4" id="KW-0863">Zinc-finger</keyword>
<dbReference type="EMBL" id="JAAQHG020000012">
    <property type="protein sequence ID" value="KAL1586937.1"/>
    <property type="molecule type" value="Genomic_DNA"/>
</dbReference>
<dbReference type="AlphaFoldDB" id="A0AB34KS24"/>
<evidence type="ECO:0000313" key="9">
    <source>
        <dbReference type="Proteomes" id="UP000803884"/>
    </source>
</evidence>
<organism evidence="8 9">
    <name type="scientific">Cladosporium halotolerans</name>
    <dbReference type="NCBI Taxonomy" id="1052096"/>
    <lineage>
        <taxon>Eukaryota</taxon>
        <taxon>Fungi</taxon>
        <taxon>Dikarya</taxon>
        <taxon>Ascomycota</taxon>
        <taxon>Pezizomycotina</taxon>
        <taxon>Dothideomycetes</taxon>
        <taxon>Dothideomycetidae</taxon>
        <taxon>Cladosporiales</taxon>
        <taxon>Cladosporiaceae</taxon>
        <taxon>Cladosporium</taxon>
    </lineage>
</organism>
<feature type="domain" description="SET" evidence="5">
    <location>
        <begin position="1"/>
        <end position="266"/>
    </location>
</feature>
<evidence type="ECO:0008006" key="10">
    <source>
        <dbReference type="Google" id="ProtNLM"/>
    </source>
</evidence>
<keyword evidence="1" id="KW-0479">Metal-binding</keyword>
<dbReference type="Pfam" id="PF00856">
    <property type="entry name" value="SET"/>
    <property type="match status" value="1"/>
</dbReference>
<protein>
    <recommendedName>
        <fullName evidence="10">Suppressor of anucleate metulae protein B</fullName>
    </recommendedName>
</protein>
<dbReference type="InterPro" id="IPR046341">
    <property type="entry name" value="SET_dom_sf"/>
</dbReference>
<sequence>MNVEIRKSDIEEAGRGLFSVKNFKPGDVVHTIARPAVAELDEARLQDSCAWCFHKGSSEFEREQAARLGLPEVHVDTKACTGCRKVRYCSKTCQSKAWKREHKHECKIISVPGRPDLPHGVRAAIKLLGRLKADPEGKDEALLDILQFKPAVDSKALEWIQLHQEKKWEDFNMLAFGAWKYCGEPDLGKIDSQSVTKAFFFNIICNTIALTSALDDISLGIGFDNIVCSANHSCDPNLIVFFNQPQLLLRALKPIKKGDELFIKYVDTSNPFSVRQAELNDQYLFSCRCPKCRKGATHAEDKLLKPADQLKPEFITLADNLVKRHEKQLHKFFVPATPAEAQRRVSAIQAEAFAVSGTTFDYQKGNDAASEDEIKDALKLCLNSGMWSYTRQPVPHLLRQLLVRYLSAGEVYRAWRIGAKKHFECSPALFPQPFYSDRVIDCWMMANVTKALCGNPSTREIYEETRKGGLDLQIVFLGFMLELHDNIDKSYGWESPFGKVVAEAYQQVMASVPMPVEKIREAVAETWPKLEAVAKNVDVLML</sequence>
<evidence type="ECO:0000259" key="5">
    <source>
        <dbReference type="PROSITE" id="PS50280"/>
    </source>
</evidence>
<dbReference type="GO" id="GO:0005634">
    <property type="term" value="C:nucleus"/>
    <property type="evidence" value="ECO:0007669"/>
    <property type="project" value="TreeGrafter"/>
</dbReference>
<evidence type="ECO:0000256" key="3">
    <source>
        <dbReference type="ARBA" id="ARBA00022833"/>
    </source>
</evidence>
<dbReference type="PROSITE" id="PS50280">
    <property type="entry name" value="SET"/>
    <property type="match status" value="1"/>
</dbReference>
<feature type="domain" description="MYND-type" evidence="6">
    <location>
        <begin position="49"/>
        <end position="106"/>
    </location>
</feature>
<dbReference type="Gene3D" id="6.10.140.2220">
    <property type="match status" value="1"/>
</dbReference>
<dbReference type="PANTHER" id="PTHR12197:SF251">
    <property type="entry name" value="EG:BACR7C10.4 PROTEIN"/>
    <property type="match status" value="1"/>
</dbReference>
<dbReference type="PROSITE" id="PS50865">
    <property type="entry name" value="ZF_MYND_2"/>
    <property type="match status" value="1"/>
</dbReference>
<evidence type="ECO:0000313" key="8">
    <source>
        <dbReference type="EMBL" id="KAL1586937.1"/>
    </source>
</evidence>
<dbReference type="InterPro" id="IPR001214">
    <property type="entry name" value="SET_dom"/>
</dbReference>
<keyword evidence="3" id="KW-0862">Zinc</keyword>
<dbReference type="Gene3D" id="2.170.270.10">
    <property type="entry name" value="SET domain"/>
    <property type="match status" value="1"/>
</dbReference>
<evidence type="ECO:0000259" key="6">
    <source>
        <dbReference type="PROSITE" id="PS50865"/>
    </source>
</evidence>
<evidence type="ECO:0000256" key="2">
    <source>
        <dbReference type="ARBA" id="ARBA00022771"/>
    </source>
</evidence>
<proteinExistence type="predicted"/>
<dbReference type="RefSeq" id="XP_069230042.1">
    <property type="nucleotide sequence ID" value="XM_069372623.1"/>
</dbReference>
<dbReference type="GO" id="GO:0008270">
    <property type="term" value="F:zinc ion binding"/>
    <property type="evidence" value="ECO:0007669"/>
    <property type="project" value="UniProtKB-KW"/>
</dbReference>
<dbReference type="Proteomes" id="UP000803884">
    <property type="component" value="Unassembled WGS sequence"/>
</dbReference>
<evidence type="ECO:0000256" key="1">
    <source>
        <dbReference type="ARBA" id="ARBA00022723"/>
    </source>
</evidence>
<dbReference type="Gene3D" id="1.10.220.160">
    <property type="match status" value="1"/>
</dbReference>
<dbReference type="InterPro" id="IPR002893">
    <property type="entry name" value="Znf_MYND"/>
</dbReference>